<accession>A0ABU1LKU6</accession>
<proteinExistence type="predicted"/>
<evidence type="ECO:0000256" key="1">
    <source>
        <dbReference type="SAM" id="SignalP"/>
    </source>
</evidence>
<comment type="caution">
    <text evidence="2">The sequence shown here is derived from an EMBL/GenBank/DDBJ whole genome shotgun (WGS) entry which is preliminary data.</text>
</comment>
<organism evidence="2 3">
    <name type="scientific">Paraburkholderia terricola</name>
    <dbReference type="NCBI Taxonomy" id="169427"/>
    <lineage>
        <taxon>Bacteria</taxon>
        <taxon>Pseudomonadati</taxon>
        <taxon>Pseudomonadota</taxon>
        <taxon>Betaproteobacteria</taxon>
        <taxon>Burkholderiales</taxon>
        <taxon>Burkholderiaceae</taxon>
        <taxon>Paraburkholderia</taxon>
    </lineage>
</organism>
<feature type="signal peptide" evidence="1">
    <location>
        <begin position="1"/>
        <end position="27"/>
    </location>
</feature>
<evidence type="ECO:0000313" key="2">
    <source>
        <dbReference type="EMBL" id="MDR6407350.1"/>
    </source>
</evidence>
<name>A0ABU1LKU6_9BURK</name>
<reference evidence="2 3" key="1">
    <citation type="submission" date="2023-07" db="EMBL/GenBank/DDBJ databases">
        <title>Sorghum-associated microbial communities from plants grown in Nebraska, USA.</title>
        <authorList>
            <person name="Schachtman D."/>
        </authorList>
    </citation>
    <scope>NUCLEOTIDE SEQUENCE [LARGE SCALE GENOMIC DNA]</scope>
    <source>
        <strain evidence="2 3">DS1316</strain>
    </source>
</reference>
<dbReference type="RefSeq" id="WP_310118541.1">
    <property type="nucleotide sequence ID" value="NZ_JAVDQV010000001.1"/>
</dbReference>
<sequence>MRKLLPSIVLAILTASAVMLGPVEAEAHPHVWVLYALNLQMNRGSVSAIDVEWMFTNGFQALLPIDLSRYPKNGVLSAKDIESLRASAFQSLKNVGYFTHAYVQGRPVALGEPQRFSIAMRDGKLVYTFRMMLAQPVDTTRTPLELGVWDDEFFVDFEMKKDGVRPVSTNAACRVFYTPDADHAVYYGTYAPMAATVAC</sequence>
<dbReference type="Pfam" id="PF06226">
    <property type="entry name" value="DUF1007"/>
    <property type="match status" value="1"/>
</dbReference>
<dbReference type="EMBL" id="JAVDRP010000001">
    <property type="protein sequence ID" value="MDR6407350.1"/>
    <property type="molecule type" value="Genomic_DNA"/>
</dbReference>
<dbReference type="InterPro" id="IPR010412">
    <property type="entry name" value="DUF1007"/>
</dbReference>
<gene>
    <name evidence="2" type="ORF">J2804_000738</name>
</gene>
<feature type="chain" id="PRO_5045255503" evidence="1">
    <location>
        <begin position="28"/>
        <end position="199"/>
    </location>
</feature>
<protein>
    <submittedName>
        <fullName evidence="2">ABC-type uncharacterized transport system substrate-binding protein</fullName>
    </submittedName>
</protein>
<keyword evidence="1" id="KW-0732">Signal</keyword>
<keyword evidence="3" id="KW-1185">Reference proteome</keyword>
<dbReference type="Proteomes" id="UP001264340">
    <property type="component" value="Unassembled WGS sequence"/>
</dbReference>
<evidence type="ECO:0000313" key="3">
    <source>
        <dbReference type="Proteomes" id="UP001264340"/>
    </source>
</evidence>